<keyword evidence="5" id="KW-0521">NADP</keyword>
<reference evidence="10" key="4">
    <citation type="submission" date="2019-03" db="UniProtKB">
        <authorList>
            <consortium name="EnsemblPlants"/>
        </authorList>
    </citation>
    <scope>IDENTIFICATION</scope>
</reference>
<dbReference type="Gene3D" id="3.50.50.60">
    <property type="entry name" value="FAD/NAD(P)-binding domain"/>
    <property type="match status" value="2"/>
</dbReference>
<dbReference type="Pfam" id="PF00743">
    <property type="entry name" value="FMO-like"/>
    <property type="match status" value="2"/>
</dbReference>
<dbReference type="SUPFAM" id="SSF51905">
    <property type="entry name" value="FAD/NAD(P)-binding domain"/>
    <property type="match status" value="2"/>
</dbReference>
<evidence type="ECO:0000256" key="9">
    <source>
        <dbReference type="SAM" id="MobiDB-lite"/>
    </source>
</evidence>
<comment type="cofactor">
    <cofactor evidence="1 8">
        <name>FAD</name>
        <dbReference type="ChEBI" id="CHEBI:57692"/>
    </cofactor>
</comment>
<dbReference type="InterPro" id="IPR020946">
    <property type="entry name" value="Flavin_mOase-like"/>
</dbReference>
<feature type="region of interest" description="Disordered" evidence="9">
    <location>
        <begin position="1"/>
        <end position="32"/>
    </location>
</feature>
<dbReference type="PANTHER" id="PTHR23023">
    <property type="entry name" value="DIMETHYLANILINE MONOOXYGENASE"/>
    <property type="match status" value="1"/>
</dbReference>
<evidence type="ECO:0000256" key="4">
    <source>
        <dbReference type="ARBA" id="ARBA00022827"/>
    </source>
</evidence>
<keyword evidence="4 8" id="KW-0274">FAD</keyword>
<feature type="compositionally biased region" description="Polar residues" evidence="9">
    <location>
        <begin position="10"/>
        <end position="32"/>
    </location>
</feature>
<comment type="similarity">
    <text evidence="2 8">Belongs to the FMO family.</text>
</comment>
<dbReference type="GO" id="GO:0050660">
    <property type="term" value="F:flavin adenine dinucleotide binding"/>
    <property type="evidence" value="ECO:0007669"/>
    <property type="project" value="InterPro"/>
</dbReference>
<reference evidence="10" key="3">
    <citation type="journal article" date="2017" name="Nature">
        <title>Genome sequence of the progenitor of the wheat D genome Aegilops tauschii.</title>
        <authorList>
            <person name="Luo M.C."/>
            <person name="Gu Y.Q."/>
            <person name="Puiu D."/>
            <person name="Wang H."/>
            <person name="Twardziok S.O."/>
            <person name="Deal K.R."/>
            <person name="Huo N."/>
            <person name="Zhu T."/>
            <person name="Wang L."/>
            <person name="Wang Y."/>
            <person name="McGuire P.E."/>
            <person name="Liu S."/>
            <person name="Long H."/>
            <person name="Ramasamy R.K."/>
            <person name="Rodriguez J.C."/>
            <person name="Van S.L."/>
            <person name="Yuan L."/>
            <person name="Wang Z."/>
            <person name="Xia Z."/>
            <person name="Xiao L."/>
            <person name="Anderson O.D."/>
            <person name="Ouyang S."/>
            <person name="Liang Y."/>
            <person name="Zimin A.V."/>
            <person name="Pertea G."/>
            <person name="Qi P."/>
            <person name="Bennetzen J.L."/>
            <person name="Dai X."/>
            <person name="Dawson M.W."/>
            <person name="Muller H.G."/>
            <person name="Kugler K."/>
            <person name="Rivarola-Duarte L."/>
            <person name="Spannagl M."/>
            <person name="Mayer K.F.X."/>
            <person name="Lu F.H."/>
            <person name="Bevan M.W."/>
            <person name="Leroy P."/>
            <person name="Li P."/>
            <person name="You F.M."/>
            <person name="Sun Q."/>
            <person name="Liu Z."/>
            <person name="Lyons E."/>
            <person name="Wicker T."/>
            <person name="Salzberg S.L."/>
            <person name="Devos K.M."/>
            <person name="Dvorak J."/>
        </authorList>
    </citation>
    <scope>NUCLEOTIDE SEQUENCE [LARGE SCALE GENOMIC DNA]</scope>
    <source>
        <strain evidence="10">cv. AL8/78</strain>
    </source>
</reference>
<dbReference type="EC" id="1.-.-.-" evidence="8"/>
<keyword evidence="8" id="KW-0503">Monooxygenase</keyword>
<feature type="region of interest" description="Disordered" evidence="9">
    <location>
        <begin position="278"/>
        <end position="299"/>
    </location>
</feature>
<proteinExistence type="inferred from homology"/>
<evidence type="ECO:0000256" key="2">
    <source>
        <dbReference type="ARBA" id="ARBA00009183"/>
    </source>
</evidence>
<comment type="function">
    <text evidence="7">Catalyzes the conversion of methylthioalkyl glucosinolates of any chain length into methylsulfinylalkyl glucosinolates.</text>
</comment>
<sequence length="299" mass="33197">MVPTGRGWTRMSTRCSTPSSWPPATTRSQDCQSSKVNVRTGMEAWRGRQMHSHSYRVPEPFCGEVVVVVGCGDSGRDIAMEIRGVAKEVYMVAGSMEAVTPGLSKVLAKHSANLHLRLEVERLCEDGRVAFKDGGGSSSSIAADTVIYCTGYNYSFPFLDTGGAVAVDDNRVGPLFEHVFPPSLAPSLSFVGLLRKVFAPRSFEAQARWVAQYVDDFGEKYCDFPRQERWQYELLRSTVHDMMDKFETFRDDYQDSNSIGKAVQEWHLSCLHSSSMAGSEVSGAGAKREPVAMHKRKKM</sequence>
<protein>
    <recommendedName>
        <fullName evidence="8">Flavin-containing monooxygenase</fullName>
        <ecNumber evidence="8">1.-.-.-</ecNumber>
    </recommendedName>
</protein>
<evidence type="ECO:0000256" key="5">
    <source>
        <dbReference type="ARBA" id="ARBA00022857"/>
    </source>
</evidence>
<dbReference type="GO" id="GO:0050661">
    <property type="term" value="F:NADP binding"/>
    <property type="evidence" value="ECO:0007669"/>
    <property type="project" value="InterPro"/>
</dbReference>
<dbReference type="PRINTS" id="PR00370">
    <property type="entry name" value="FMOXYGENASE"/>
</dbReference>
<dbReference type="InterPro" id="IPR000960">
    <property type="entry name" value="Flavin_mOase"/>
</dbReference>
<dbReference type="InterPro" id="IPR050346">
    <property type="entry name" value="FMO-like"/>
</dbReference>
<dbReference type="InterPro" id="IPR036188">
    <property type="entry name" value="FAD/NAD-bd_sf"/>
</dbReference>
<keyword evidence="11" id="KW-1185">Reference proteome</keyword>
<name>A0A453DP61_AEGTS</name>
<keyword evidence="6 8" id="KW-0560">Oxidoreductase</keyword>
<accession>A0A453DP61</accession>
<dbReference type="Proteomes" id="UP000015105">
    <property type="component" value="Chromosome 3D"/>
</dbReference>
<keyword evidence="3 8" id="KW-0285">Flavoprotein</keyword>
<evidence type="ECO:0000256" key="8">
    <source>
        <dbReference type="RuleBase" id="RU361177"/>
    </source>
</evidence>
<dbReference type="EnsemblPlants" id="AET3Gv20022900.6">
    <property type="protein sequence ID" value="AET3Gv20022900.6"/>
    <property type="gene ID" value="AET3Gv20022900"/>
</dbReference>
<evidence type="ECO:0000313" key="11">
    <source>
        <dbReference type="Proteomes" id="UP000015105"/>
    </source>
</evidence>
<reference evidence="11" key="2">
    <citation type="journal article" date="2017" name="Nat. Plants">
        <title>The Aegilops tauschii genome reveals multiple impacts of transposons.</title>
        <authorList>
            <person name="Zhao G."/>
            <person name="Zou C."/>
            <person name="Li K."/>
            <person name="Wang K."/>
            <person name="Li T."/>
            <person name="Gao L."/>
            <person name="Zhang X."/>
            <person name="Wang H."/>
            <person name="Yang Z."/>
            <person name="Liu X."/>
            <person name="Jiang W."/>
            <person name="Mao L."/>
            <person name="Kong X."/>
            <person name="Jiao Y."/>
            <person name="Jia J."/>
        </authorList>
    </citation>
    <scope>NUCLEOTIDE SEQUENCE [LARGE SCALE GENOMIC DNA]</scope>
    <source>
        <strain evidence="11">cv. AL8/78</strain>
    </source>
</reference>
<reference evidence="11" key="1">
    <citation type="journal article" date="2014" name="Science">
        <title>Ancient hybridizations among the ancestral genomes of bread wheat.</title>
        <authorList>
            <consortium name="International Wheat Genome Sequencing Consortium,"/>
            <person name="Marcussen T."/>
            <person name="Sandve S.R."/>
            <person name="Heier L."/>
            <person name="Spannagl M."/>
            <person name="Pfeifer M."/>
            <person name="Jakobsen K.S."/>
            <person name="Wulff B.B."/>
            <person name="Steuernagel B."/>
            <person name="Mayer K.F."/>
            <person name="Olsen O.A."/>
        </authorList>
    </citation>
    <scope>NUCLEOTIDE SEQUENCE [LARGE SCALE GENOMIC DNA]</scope>
    <source>
        <strain evidence="11">cv. AL8/78</strain>
    </source>
</reference>
<evidence type="ECO:0000256" key="7">
    <source>
        <dbReference type="ARBA" id="ARBA00058243"/>
    </source>
</evidence>
<dbReference type="GO" id="GO:0004499">
    <property type="term" value="F:N,N-dimethylaniline monooxygenase activity"/>
    <property type="evidence" value="ECO:0007669"/>
    <property type="project" value="InterPro"/>
</dbReference>
<evidence type="ECO:0000256" key="6">
    <source>
        <dbReference type="ARBA" id="ARBA00023002"/>
    </source>
</evidence>
<evidence type="ECO:0000256" key="1">
    <source>
        <dbReference type="ARBA" id="ARBA00001974"/>
    </source>
</evidence>
<dbReference type="AlphaFoldDB" id="A0A453DP61"/>
<evidence type="ECO:0000256" key="3">
    <source>
        <dbReference type="ARBA" id="ARBA00022630"/>
    </source>
</evidence>
<evidence type="ECO:0000313" key="10">
    <source>
        <dbReference type="EnsemblPlants" id="AET3Gv20022900.6"/>
    </source>
</evidence>
<dbReference type="FunFam" id="3.50.50.60:FF:000147">
    <property type="entry name" value="Flavin-containing monooxygenase"/>
    <property type="match status" value="1"/>
</dbReference>
<dbReference type="Gramene" id="AET3Gv20022900.6">
    <property type="protein sequence ID" value="AET3Gv20022900.6"/>
    <property type="gene ID" value="AET3Gv20022900"/>
</dbReference>
<reference evidence="10" key="5">
    <citation type="journal article" date="2021" name="G3 (Bethesda)">
        <title>Aegilops tauschii genome assembly Aet v5.0 features greater sequence contiguity and improved annotation.</title>
        <authorList>
            <person name="Wang L."/>
            <person name="Zhu T."/>
            <person name="Rodriguez J.C."/>
            <person name="Deal K.R."/>
            <person name="Dubcovsky J."/>
            <person name="McGuire P.E."/>
            <person name="Lux T."/>
            <person name="Spannagl M."/>
            <person name="Mayer K.F.X."/>
            <person name="Baldrich P."/>
            <person name="Meyers B.C."/>
            <person name="Huo N."/>
            <person name="Gu Y.Q."/>
            <person name="Zhou H."/>
            <person name="Devos K.M."/>
            <person name="Bennetzen J.L."/>
            <person name="Unver T."/>
            <person name="Budak H."/>
            <person name="Gulick P.J."/>
            <person name="Galiba G."/>
            <person name="Kalapos B."/>
            <person name="Nelson D.R."/>
            <person name="Li P."/>
            <person name="You F.M."/>
            <person name="Luo M.C."/>
            <person name="Dvorak J."/>
        </authorList>
    </citation>
    <scope>NUCLEOTIDE SEQUENCE [LARGE SCALE GENOMIC DNA]</scope>
    <source>
        <strain evidence="10">cv. AL8/78</strain>
    </source>
</reference>
<organism evidence="10 11">
    <name type="scientific">Aegilops tauschii subsp. strangulata</name>
    <name type="common">Goatgrass</name>
    <dbReference type="NCBI Taxonomy" id="200361"/>
    <lineage>
        <taxon>Eukaryota</taxon>
        <taxon>Viridiplantae</taxon>
        <taxon>Streptophyta</taxon>
        <taxon>Embryophyta</taxon>
        <taxon>Tracheophyta</taxon>
        <taxon>Spermatophyta</taxon>
        <taxon>Magnoliopsida</taxon>
        <taxon>Liliopsida</taxon>
        <taxon>Poales</taxon>
        <taxon>Poaceae</taxon>
        <taxon>BOP clade</taxon>
        <taxon>Pooideae</taxon>
        <taxon>Triticodae</taxon>
        <taxon>Triticeae</taxon>
        <taxon>Triticinae</taxon>
        <taxon>Aegilops</taxon>
    </lineage>
</organism>